<dbReference type="PROSITE" id="PS50113">
    <property type="entry name" value="PAC"/>
    <property type="match status" value="1"/>
</dbReference>
<dbReference type="PROSITE" id="PS50112">
    <property type="entry name" value="PAS"/>
    <property type="match status" value="1"/>
</dbReference>
<keyword evidence="8" id="KW-1185">Reference proteome</keyword>
<evidence type="ECO:0000259" key="4">
    <source>
        <dbReference type="PROSITE" id="PS50113"/>
    </source>
</evidence>
<feature type="domain" description="GGDEF" evidence="6">
    <location>
        <begin position="454"/>
        <end position="592"/>
    </location>
</feature>
<feature type="domain" description="PAS" evidence="3">
    <location>
        <begin position="297"/>
        <end position="367"/>
    </location>
</feature>
<dbReference type="InterPro" id="IPR043128">
    <property type="entry name" value="Rev_trsase/Diguanyl_cyclase"/>
</dbReference>
<dbReference type="InterPro" id="IPR029787">
    <property type="entry name" value="Nucleotide_cyclase"/>
</dbReference>
<dbReference type="SUPFAM" id="SSF55073">
    <property type="entry name" value="Nucleotide cyclase"/>
    <property type="match status" value="1"/>
</dbReference>
<keyword evidence="1" id="KW-1133">Transmembrane helix</keyword>
<accession>A0A0K6HDB1</accession>
<dbReference type="Pfam" id="PF00990">
    <property type="entry name" value="GGDEF"/>
    <property type="match status" value="1"/>
</dbReference>
<name>A0A0K6HDB1_9GAMM</name>
<dbReference type="Gene3D" id="3.40.190.10">
    <property type="entry name" value="Periplasmic binding protein-like II"/>
    <property type="match status" value="2"/>
</dbReference>
<evidence type="ECO:0000259" key="5">
    <source>
        <dbReference type="PROSITE" id="PS50883"/>
    </source>
</evidence>
<dbReference type="Pfam" id="PF00497">
    <property type="entry name" value="SBP_bac_3"/>
    <property type="match status" value="1"/>
</dbReference>
<dbReference type="Gene3D" id="3.20.20.450">
    <property type="entry name" value="EAL domain"/>
    <property type="match status" value="1"/>
</dbReference>
<evidence type="ECO:0000313" key="8">
    <source>
        <dbReference type="Proteomes" id="UP000182598"/>
    </source>
</evidence>
<dbReference type="SMART" id="SM00052">
    <property type="entry name" value="EAL"/>
    <property type="match status" value="1"/>
</dbReference>
<evidence type="ECO:0000313" key="7">
    <source>
        <dbReference type="EMBL" id="CUA88761.1"/>
    </source>
</evidence>
<dbReference type="CDD" id="cd01949">
    <property type="entry name" value="GGDEF"/>
    <property type="match status" value="1"/>
</dbReference>
<dbReference type="SUPFAM" id="SSF53850">
    <property type="entry name" value="Periplasmic binding protein-like II"/>
    <property type="match status" value="1"/>
</dbReference>
<dbReference type="InterPro" id="IPR052155">
    <property type="entry name" value="Biofilm_reg_signaling"/>
</dbReference>
<dbReference type="SUPFAM" id="SSF141868">
    <property type="entry name" value="EAL domain-like"/>
    <property type="match status" value="1"/>
</dbReference>
<dbReference type="CDD" id="cd00130">
    <property type="entry name" value="PAS"/>
    <property type="match status" value="1"/>
</dbReference>
<dbReference type="InterPro" id="IPR000160">
    <property type="entry name" value="GGDEF_dom"/>
</dbReference>
<dbReference type="AlphaFoldDB" id="A0A0K6HDB1"/>
<keyword evidence="1" id="KW-0472">Membrane</keyword>
<evidence type="ECO:0000256" key="1">
    <source>
        <dbReference type="SAM" id="Phobius"/>
    </source>
</evidence>
<dbReference type="SUPFAM" id="SSF55785">
    <property type="entry name" value="PYP-like sensor domain (PAS domain)"/>
    <property type="match status" value="1"/>
</dbReference>
<dbReference type="CDD" id="cd01948">
    <property type="entry name" value="EAL"/>
    <property type="match status" value="1"/>
</dbReference>
<dbReference type="SMART" id="SM00267">
    <property type="entry name" value="GGDEF"/>
    <property type="match status" value="1"/>
</dbReference>
<dbReference type="SMART" id="SM00062">
    <property type="entry name" value="PBPb"/>
    <property type="match status" value="1"/>
</dbReference>
<dbReference type="PANTHER" id="PTHR44757:SF2">
    <property type="entry name" value="BIOFILM ARCHITECTURE MAINTENANCE PROTEIN MBAA"/>
    <property type="match status" value="1"/>
</dbReference>
<dbReference type="PROSITE" id="PS50883">
    <property type="entry name" value="EAL"/>
    <property type="match status" value="1"/>
</dbReference>
<dbReference type="Gene3D" id="3.30.70.270">
    <property type="match status" value="1"/>
</dbReference>
<dbReference type="InterPro" id="IPR000014">
    <property type="entry name" value="PAS"/>
</dbReference>
<dbReference type="PROSITE" id="PS50887">
    <property type="entry name" value="GGDEF"/>
    <property type="match status" value="1"/>
</dbReference>
<dbReference type="InterPro" id="IPR035919">
    <property type="entry name" value="EAL_sf"/>
</dbReference>
<dbReference type="InterPro" id="IPR001638">
    <property type="entry name" value="Solute-binding_3/MltF_N"/>
</dbReference>
<dbReference type="PANTHER" id="PTHR44757">
    <property type="entry name" value="DIGUANYLATE CYCLASE DGCP"/>
    <property type="match status" value="1"/>
</dbReference>
<evidence type="ECO:0000259" key="3">
    <source>
        <dbReference type="PROSITE" id="PS50112"/>
    </source>
</evidence>
<dbReference type="InterPro" id="IPR001633">
    <property type="entry name" value="EAL_dom"/>
</dbReference>
<dbReference type="NCBIfam" id="TIGR00229">
    <property type="entry name" value="sensory_box"/>
    <property type="match status" value="1"/>
</dbReference>
<feature type="signal peptide" evidence="2">
    <location>
        <begin position="1"/>
        <end position="24"/>
    </location>
</feature>
<evidence type="ECO:0000256" key="2">
    <source>
        <dbReference type="SAM" id="SignalP"/>
    </source>
</evidence>
<proteinExistence type="predicted"/>
<feature type="domain" description="PAC" evidence="4">
    <location>
        <begin position="357"/>
        <end position="422"/>
    </location>
</feature>
<feature type="chain" id="PRO_5005504428" evidence="2">
    <location>
        <begin position="25"/>
        <end position="863"/>
    </location>
</feature>
<dbReference type="EMBL" id="CYHB01000012">
    <property type="protein sequence ID" value="CUA88761.1"/>
    <property type="molecule type" value="Genomic_DNA"/>
</dbReference>
<dbReference type="Gene3D" id="3.30.450.20">
    <property type="entry name" value="PAS domain"/>
    <property type="match status" value="1"/>
</dbReference>
<dbReference type="OrthoDB" id="9816034at2"/>
<keyword evidence="1" id="KW-0812">Transmembrane</keyword>
<evidence type="ECO:0000259" key="6">
    <source>
        <dbReference type="PROSITE" id="PS50887"/>
    </source>
</evidence>
<feature type="domain" description="EAL" evidence="5">
    <location>
        <begin position="601"/>
        <end position="855"/>
    </location>
</feature>
<dbReference type="Proteomes" id="UP000182598">
    <property type="component" value="Unassembled WGS sequence"/>
</dbReference>
<dbReference type="InterPro" id="IPR013656">
    <property type="entry name" value="PAS_4"/>
</dbReference>
<feature type="transmembrane region" description="Helical" evidence="1">
    <location>
        <begin position="260"/>
        <end position="283"/>
    </location>
</feature>
<protein>
    <submittedName>
        <fullName evidence="7">Periplasmic sensor diguanylate cyclase/phosphodiesterase</fullName>
    </submittedName>
</protein>
<dbReference type="NCBIfam" id="TIGR00254">
    <property type="entry name" value="GGDEF"/>
    <property type="match status" value="1"/>
</dbReference>
<dbReference type="RefSeq" id="WP_055439952.1">
    <property type="nucleotide sequence ID" value="NZ_CYHB01000012.1"/>
</dbReference>
<dbReference type="Pfam" id="PF00563">
    <property type="entry name" value="EAL"/>
    <property type="match status" value="1"/>
</dbReference>
<sequence length="863" mass="96907">MRNIKSISFFALVACLCFGQASFAYNVEAEPQVIRVGVYENPPKIMFENGQVSGLFGDILQEIAFREGWHIEPITCEWNACLQLLKAGEIDLMPDVALNQQRDESFIFHQTPVLHSWSQLYGKRSLKVSSLLDLEGVRIAVLEDSIQQAYLADIARNFGLQVEFVAVRSFEQGFQAVLANQADVVASNHLYGDRRARELDLEPTPVMFQPSRLYFVSGNAQLQSVINTIETYISDWRGDAHSPFYQILQRWRAMPSDAPAFPYALITLLGSVLLLVFATVLWLRRRVKQRTLELAHSELKLNTILDSVEAYIYIKDKNLRYEYANKKVCDYLGTTTDKIIGQSDAAFFNKKTCEHLRESDLRVIHQGERVADEENNVTADGSMRHFLSVKIPLRNAHGEVYALCGISTDITDHISIKESLNHLEYYDAITGLANRKLLLQNLEHALASSNRTGYEGALVSIDLTHFTIINDTLGHAAGDQVLQQVAQRIRSSIDDTDTAARLGSDDFVVILEDLSRDPEQAVLAARNWARELLVALAEPYVLGDITHSTTACIGVTMFSDSQHSVAGLLKNADLAIAEAKAQGAESIRFFNPAMQESINRRMLIESALRRAVKNNELELYMQPQVNEDREVIAGELLLRWTDPDLGIVSPVEFIPVAESSGLIVPLGSWVIEQACSILQQWQAHDALKHMPLAVNISPRQFRHSHFVTHIERCLQAMQIPPGLLELEITEGLLIDNIDITVKRLARLGELGVRFSLDDFGTGYASLAYLKKLPLYQLKIDQSFVRDMLTDVNDDVITTTIIGLGNNLNLSVIAEGVETKAQLEHLRNLGCHKFQGYLFGRPQPISYWQSRLEQSKTLQEDTSV</sequence>
<dbReference type="InterPro" id="IPR000700">
    <property type="entry name" value="PAS-assoc_C"/>
</dbReference>
<organism evidence="7 8">
    <name type="scientific">Pseudidiomarina woesei</name>
    <dbReference type="NCBI Taxonomy" id="1381080"/>
    <lineage>
        <taxon>Bacteria</taxon>
        <taxon>Pseudomonadati</taxon>
        <taxon>Pseudomonadota</taxon>
        <taxon>Gammaproteobacteria</taxon>
        <taxon>Alteromonadales</taxon>
        <taxon>Idiomarinaceae</taxon>
        <taxon>Pseudidiomarina</taxon>
    </lineage>
</organism>
<keyword evidence="2" id="KW-0732">Signal</keyword>
<reference evidence="8" key="1">
    <citation type="submission" date="2015-08" db="EMBL/GenBank/DDBJ databases">
        <authorList>
            <person name="Varghese N."/>
        </authorList>
    </citation>
    <scope>NUCLEOTIDE SEQUENCE [LARGE SCALE GENOMIC DNA]</scope>
    <source>
        <strain evidence="8">DSM 27808</strain>
    </source>
</reference>
<dbReference type="InterPro" id="IPR035965">
    <property type="entry name" value="PAS-like_dom_sf"/>
</dbReference>
<gene>
    <name evidence="7" type="ORF">Ga0061064_2323</name>
</gene>
<dbReference type="Pfam" id="PF08448">
    <property type="entry name" value="PAS_4"/>
    <property type="match status" value="1"/>
</dbReference>